<dbReference type="Gene3D" id="3.40.50.1010">
    <property type="entry name" value="5'-nuclease"/>
    <property type="match status" value="1"/>
</dbReference>
<dbReference type="InterPro" id="IPR050556">
    <property type="entry name" value="Type_II_TA_system_RNase"/>
</dbReference>
<dbReference type="Pfam" id="PF01850">
    <property type="entry name" value="PIN"/>
    <property type="match status" value="1"/>
</dbReference>
<dbReference type="SUPFAM" id="SSF88723">
    <property type="entry name" value="PIN domain-like"/>
    <property type="match status" value="1"/>
</dbReference>
<dbReference type="EMBL" id="AYTS01000026">
    <property type="protein sequence ID" value="OOP57499.1"/>
    <property type="molecule type" value="Genomic_DNA"/>
</dbReference>
<keyword evidence="4" id="KW-0479">Metal-binding</keyword>
<evidence type="ECO:0000256" key="3">
    <source>
        <dbReference type="ARBA" id="ARBA00022722"/>
    </source>
</evidence>
<evidence type="ECO:0000256" key="7">
    <source>
        <dbReference type="ARBA" id="ARBA00038093"/>
    </source>
</evidence>
<keyword evidence="5" id="KW-0378">Hydrolase</keyword>
<evidence type="ECO:0000256" key="1">
    <source>
        <dbReference type="ARBA" id="ARBA00001946"/>
    </source>
</evidence>
<name>A0A1V4AWV2_9BACT</name>
<evidence type="ECO:0000313" key="10">
    <source>
        <dbReference type="Proteomes" id="UP000189681"/>
    </source>
</evidence>
<dbReference type="AlphaFoldDB" id="A0A1V4AWV2"/>
<comment type="similarity">
    <text evidence="7">Belongs to the PINc/VapC protein family.</text>
</comment>
<dbReference type="GO" id="GO:0046872">
    <property type="term" value="F:metal ion binding"/>
    <property type="evidence" value="ECO:0007669"/>
    <property type="project" value="UniProtKB-KW"/>
</dbReference>
<dbReference type="InterPro" id="IPR002716">
    <property type="entry name" value="PIN_dom"/>
</dbReference>
<comment type="cofactor">
    <cofactor evidence="1">
        <name>Mg(2+)</name>
        <dbReference type="ChEBI" id="CHEBI:18420"/>
    </cofactor>
</comment>
<dbReference type="PANTHER" id="PTHR33653:SF1">
    <property type="entry name" value="RIBONUCLEASE VAPC2"/>
    <property type="match status" value="1"/>
</dbReference>
<dbReference type="InterPro" id="IPR029060">
    <property type="entry name" value="PIN-like_dom_sf"/>
</dbReference>
<evidence type="ECO:0000256" key="5">
    <source>
        <dbReference type="ARBA" id="ARBA00022801"/>
    </source>
</evidence>
<evidence type="ECO:0000256" key="2">
    <source>
        <dbReference type="ARBA" id="ARBA00022649"/>
    </source>
</evidence>
<evidence type="ECO:0000256" key="4">
    <source>
        <dbReference type="ARBA" id="ARBA00022723"/>
    </source>
</evidence>
<sequence>MSSYLLDTNSVIYFFNGEEKISNLVEETENNISISFITKIELLCFETENDITKKIAEFINEIEVVYISDEIIEKTIEYRKTLKLKTPDAIIAATAKVKDLTLVTADRSLTRKLKELAIVSPI</sequence>
<comment type="caution">
    <text evidence="9">The sequence shown here is derived from an EMBL/GenBank/DDBJ whole genome shotgun (WGS) entry which is preliminary data.</text>
</comment>
<feature type="domain" description="PIN" evidence="8">
    <location>
        <begin position="4"/>
        <end position="111"/>
    </location>
</feature>
<accession>A0A1V4AWV2</accession>
<dbReference type="CDD" id="cd18738">
    <property type="entry name" value="PIN_VapC4-5_FitB-like"/>
    <property type="match status" value="1"/>
</dbReference>
<dbReference type="GO" id="GO:0004518">
    <property type="term" value="F:nuclease activity"/>
    <property type="evidence" value="ECO:0007669"/>
    <property type="project" value="UniProtKB-KW"/>
</dbReference>
<evidence type="ECO:0000313" key="9">
    <source>
        <dbReference type="EMBL" id="OOP57499.1"/>
    </source>
</evidence>
<evidence type="ECO:0000256" key="6">
    <source>
        <dbReference type="ARBA" id="ARBA00022842"/>
    </source>
</evidence>
<gene>
    <name evidence="9" type="ORF">AYP45_02860</name>
</gene>
<keyword evidence="6" id="KW-0460">Magnesium</keyword>
<keyword evidence="2" id="KW-1277">Toxin-antitoxin system</keyword>
<reference evidence="9 10" key="1">
    <citation type="journal article" date="2017" name="Water Res.">
        <title>Discovery and metagenomic analysis of an anammox bacterial enrichment related to Candidatus "Brocadia caroliniensis" in a full-scale glycerol-fed nitritation-denitritation separate centrate treatment process.</title>
        <authorList>
            <person name="Park H."/>
            <person name="Brotto A.C."/>
            <person name="van Loosdrecht M.C."/>
            <person name="Chandran K."/>
        </authorList>
    </citation>
    <scope>NUCLEOTIDE SEQUENCE [LARGE SCALE GENOMIC DNA]</scope>
    <source>
        <strain evidence="9">26THWARD</strain>
    </source>
</reference>
<dbReference type="PANTHER" id="PTHR33653">
    <property type="entry name" value="RIBONUCLEASE VAPC2"/>
    <property type="match status" value="1"/>
</dbReference>
<dbReference type="Proteomes" id="UP000189681">
    <property type="component" value="Unassembled WGS sequence"/>
</dbReference>
<evidence type="ECO:0000259" key="8">
    <source>
        <dbReference type="Pfam" id="PF01850"/>
    </source>
</evidence>
<protein>
    <recommendedName>
        <fullName evidence="8">PIN domain-containing protein</fullName>
    </recommendedName>
</protein>
<keyword evidence="3" id="KW-0540">Nuclease</keyword>
<proteinExistence type="inferred from homology"/>
<dbReference type="GO" id="GO:0016787">
    <property type="term" value="F:hydrolase activity"/>
    <property type="evidence" value="ECO:0007669"/>
    <property type="project" value="UniProtKB-KW"/>
</dbReference>
<organism evidence="9 10">
    <name type="scientific">Candidatus Brocadia carolinensis</name>
    <dbReference type="NCBI Taxonomy" id="1004156"/>
    <lineage>
        <taxon>Bacteria</taxon>
        <taxon>Pseudomonadati</taxon>
        <taxon>Planctomycetota</taxon>
        <taxon>Candidatus Brocadiia</taxon>
        <taxon>Candidatus Brocadiales</taxon>
        <taxon>Candidatus Brocadiaceae</taxon>
        <taxon>Candidatus Brocadia</taxon>
    </lineage>
</organism>